<dbReference type="Proteomes" id="UP001478817">
    <property type="component" value="Unassembled WGS sequence"/>
</dbReference>
<evidence type="ECO:0000259" key="5">
    <source>
        <dbReference type="PROSITE" id="PS51096"/>
    </source>
</evidence>
<feature type="domain" description="Sigma-54 factor interaction" evidence="4">
    <location>
        <begin position="108"/>
        <end position="330"/>
    </location>
</feature>
<proteinExistence type="predicted"/>
<dbReference type="SUPFAM" id="SSF53062">
    <property type="entry name" value="PTS system fructose IIA component-like"/>
    <property type="match status" value="1"/>
</dbReference>
<name>A0ABV1IFR9_9ACTN</name>
<reference evidence="7 8" key="1">
    <citation type="submission" date="2024-04" db="EMBL/GenBank/DDBJ databases">
        <title>Human intestinal bacterial collection.</title>
        <authorList>
            <person name="Pauvert C."/>
            <person name="Hitch T.C.A."/>
            <person name="Clavel T."/>
        </authorList>
    </citation>
    <scope>NUCLEOTIDE SEQUENCE [LARGE SCALE GENOMIC DNA]</scope>
    <source>
        <strain evidence="7 8">CLA-AA-H197</strain>
    </source>
</reference>
<dbReference type="InterPro" id="IPR011608">
    <property type="entry name" value="PRD"/>
</dbReference>
<dbReference type="SUPFAM" id="SSF63520">
    <property type="entry name" value="PTS-regulatory domain, PRD"/>
    <property type="match status" value="1"/>
</dbReference>
<dbReference type="InterPro" id="IPR027417">
    <property type="entry name" value="P-loop_NTPase"/>
</dbReference>
<accession>A0ABV1IFR9</accession>
<dbReference type="PANTHER" id="PTHR32071">
    <property type="entry name" value="TRANSCRIPTIONAL REGULATORY PROTEIN"/>
    <property type="match status" value="1"/>
</dbReference>
<evidence type="ECO:0000256" key="2">
    <source>
        <dbReference type="ARBA" id="ARBA00022741"/>
    </source>
</evidence>
<evidence type="ECO:0000256" key="3">
    <source>
        <dbReference type="ARBA" id="ARBA00022840"/>
    </source>
</evidence>
<dbReference type="Pfam" id="PF00158">
    <property type="entry name" value="Sigma54_activat"/>
    <property type="match status" value="1"/>
</dbReference>
<evidence type="ECO:0000313" key="8">
    <source>
        <dbReference type="Proteomes" id="UP001478817"/>
    </source>
</evidence>
<keyword evidence="2" id="KW-0547">Nucleotide-binding</keyword>
<dbReference type="SUPFAM" id="SSF52540">
    <property type="entry name" value="P-loop containing nucleoside triphosphate hydrolases"/>
    <property type="match status" value="1"/>
</dbReference>
<keyword evidence="3" id="KW-0067">ATP-binding</keyword>
<gene>
    <name evidence="7" type="ORF">AAAT05_03780</name>
</gene>
<dbReference type="PROSITE" id="PS51096">
    <property type="entry name" value="PTS_EIIA_TYPE_4"/>
    <property type="match status" value="1"/>
</dbReference>
<sequence length="914" mass="98570">MSTSGTKQELLEHLDRLTRAATPETVGSFTTMRVAADINVSRSLASQYLNELVRDGLIVKVNSRPVIYLHKAAFEHFLQHGLPASEYPSMTALLKSVGVGEAKDFQKAIGYDLSLAPCIDQLKAAMSYPPYGLPVLLCGERGCGKARLSRLAFEYCHNRGIVPPEASYARVDCAAYASDLAGLKACLFGDASALGVLKRVGGGCVFLDGIDSLGARQRDLVISLLGEYGRSVAGAQAGERARLILACSTSTSASKASPFGRVVPIVVSVPSLSERSVSERIDLAMHFLRAEGRRVSANVRISRGALRSLVEANFAENVDGLKSCVINCCSHAYVPGSKDELVVRTYDLPASVLGASAAQKNDDVLLSCEKGSSGQADSSHRASMIEGLLQAFDRLESSVTSFGEFTSEAVGHVREYQDHLNFGGAAANPRALSCERVLNPVLEEVSSAHDVELTRKSSRLLAQCLTVQLRGNGVEQLRPDQVEKLGRLHATLSCHLRATAAIVDQLSAETRTALGAEPDLLCRTVMMLDINSSVVAKRNREYMGIICCHGYSTATSIADAANRILHAHVFDAVNMTYDQQVTDVLLPLRRLLERYSYCKGAVLLVDMGSLTDIASAISQATDMELIVVSNVSTGLALEVGSALRANESPEARLAEMAQLCAPAFSVTHASNHVDTVVFCSESGIEAADKIRRLFSESLPTDTPVELVVADYRELVEHGLADPTFQRGSVRAIVGTMDPGVEGIPFLALEDILYEGPTRRLDKAFSRCMDAAALASFHASLLKHLTLQNVIESITILNPEKLYAEVSQAVSRLADLMGQPIAPAATIGLYVHLCCLVERLVTKTPIEAYANEQEFRTAHAAFIDAFRTSFSSITDHYRVEVPATEIAYVYDYISSKSATREHASGQVEGSSQQDE</sequence>
<organism evidence="7 8">
    <name type="scientific">Paratractidigestivibacter faecalis</name>
    <dbReference type="NCBI Taxonomy" id="2292441"/>
    <lineage>
        <taxon>Bacteria</taxon>
        <taxon>Bacillati</taxon>
        <taxon>Actinomycetota</taxon>
        <taxon>Coriobacteriia</taxon>
        <taxon>Coriobacteriales</taxon>
        <taxon>Atopobiaceae</taxon>
        <taxon>Paratractidigestivibacter</taxon>
    </lineage>
</organism>
<feature type="domain" description="PTS EIIA type-4" evidence="5">
    <location>
        <begin position="541"/>
        <end position="684"/>
    </location>
</feature>
<keyword evidence="1" id="KW-0808">Transferase</keyword>
<keyword evidence="8" id="KW-1185">Reference proteome</keyword>
<dbReference type="InterPro" id="IPR002078">
    <property type="entry name" value="Sigma_54_int"/>
</dbReference>
<dbReference type="RefSeq" id="WP_349181957.1">
    <property type="nucleotide sequence ID" value="NZ_JBBNGS010000005.1"/>
</dbReference>
<dbReference type="InterPro" id="IPR036634">
    <property type="entry name" value="PRD_sf"/>
</dbReference>
<feature type="domain" description="PRD" evidence="6">
    <location>
        <begin position="796"/>
        <end position="902"/>
    </location>
</feature>
<dbReference type="InterPro" id="IPR004701">
    <property type="entry name" value="PTS_EIIA_man-typ"/>
</dbReference>
<dbReference type="InterPro" id="IPR036662">
    <property type="entry name" value="PTS_EIIA_man-typ_sf"/>
</dbReference>
<dbReference type="EMBL" id="JBBNGS010000005">
    <property type="protein sequence ID" value="MEQ2637457.1"/>
    <property type="molecule type" value="Genomic_DNA"/>
</dbReference>
<evidence type="ECO:0000259" key="6">
    <source>
        <dbReference type="PROSITE" id="PS51372"/>
    </source>
</evidence>
<evidence type="ECO:0000259" key="4">
    <source>
        <dbReference type="PROSITE" id="PS50045"/>
    </source>
</evidence>
<dbReference type="Pfam" id="PF00874">
    <property type="entry name" value="PRD"/>
    <property type="match status" value="1"/>
</dbReference>
<evidence type="ECO:0000256" key="1">
    <source>
        <dbReference type="ARBA" id="ARBA00022679"/>
    </source>
</evidence>
<comment type="caution">
    <text evidence="7">The sequence shown here is derived from an EMBL/GenBank/DDBJ whole genome shotgun (WGS) entry which is preliminary data.</text>
</comment>
<dbReference type="PROSITE" id="PS50045">
    <property type="entry name" value="SIGMA54_INTERACT_4"/>
    <property type="match status" value="1"/>
</dbReference>
<dbReference type="Gene3D" id="3.40.50.300">
    <property type="entry name" value="P-loop containing nucleotide triphosphate hydrolases"/>
    <property type="match status" value="1"/>
</dbReference>
<evidence type="ECO:0000313" key="7">
    <source>
        <dbReference type="EMBL" id="MEQ2637457.1"/>
    </source>
</evidence>
<dbReference type="PANTHER" id="PTHR32071:SF38">
    <property type="entry name" value="PSP OPERON TRANSCRIPTIONAL ACTIVATOR"/>
    <property type="match status" value="1"/>
</dbReference>
<dbReference type="Gene3D" id="3.40.50.510">
    <property type="entry name" value="Phosphotransferase system, mannose-type IIA component"/>
    <property type="match status" value="1"/>
</dbReference>
<dbReference type="Pfam" id="PF03610">
    <property type="entry name" value="EIIA-man"/>
    <property type="match status" value="1"/>
</dbReference>
<dbReference type="Gene3D" id="1.10.1790.10">
    <property type="entry name" value="PRD domain"/>
    <property type="match status" value="1"/>
</dbReference>
<dbReference type="PROSITE" id="PS51372">
    <property type="entry name" value="PRD_2"/>
    <property type="match status" value="1"/>
</dbReference>
<protein>
    <submittedName>
        <fullName evidence="7">Sigma 54-interacting transcriptional regulator</fullName>
    </submittedName>
</protein>